<dbReference type="AlphaFoldDB" id="A0A1C7I976"/>
<dbReference type="EMBL" id="CP015405">
    <property type="protein sequence ID" value="ANU76171.1"/>
    <property type="molecule type" value="Genomic_DNA"/>
</dbReference>
<dbReference type="Pfam" id="PF00941">
    <property type="entry name" value="FAD_binding_5"/>
    <property type="match status" value="1"/>
</dbReference>
<accession>A0A1C7I976</accession>
<dbReference type="SUPFAM" id="SSF56176">
    <property type="entry name" value="FAD-binding/transporter-associated domain-like"/>
    <property type="match status" value="1"/>
</dbReference>
<dbReference type="InterPro" id="IPR016169">
    <property type="entry name" value="FAD-bd_PCMH_sub2"/>
</dbReference>
<dbReference type="Gene3D" id="3.30.43.10">
    <property type="entry name" value="Uridine Diphospho-n-acetylenolpyruvylglucosamine Reductase, domain 2"/>
    <property type="match status" value="1"/>
</dbReference>
<evidence type="ECO:0000313" key="4">
    <source>
        <dbReference type="EMBL" id="ANU76171.1"/>
    </source>
</evidence>
<dbReference type="InterPro" id="IPR051312">
    <property type="entry name" value="Diverse_Substr_Oxidored"/>
</dbReference>
<gene>
    <name evidence="4" type="ORF">A4V09_10550</name>
</gene>
<evidence type="ECO:0000259" key="3">
    <source>
        <dbReference type="PROSITE" id="PS51387"/>
    </source>
</evidence>
<evidence type="ECO:0000256" key="2">
    <source>
        <dbReference type="ARBA" id="ARBA00023002"/>
    </source>
</evidence>
<dbReference type="GO" id="GO:0016491">
    <property type="term" value="F:oxidoreductase activity"/>
    <property type="evidence" value="ECO:0007669"/>
    <property type="project" value="UniProtKB-KW"/>
</dbReference>
<keyword evidence="2" id="KW-0560">Oxidoreductase</keyword>
<reference evidence="4" key="1">
    <citation type="submission" date="2017-04" db="EMBL/GenBank/DDBJ databases">
        <title>Complete Genome Sequences of Twelve Strains of a Stable Defined Moderately Diverse Mouse Microbiota 2 (sDMDMm2).</title>
        <authorList>
            <person name="Uchimura Y."/>
            <person name="Wyss M."/>
            <person name="Brugiroux S."/>
            <person name="Limenitakis J.P."/>
            <person name="Stecher B."/>
            <person name="McCoy K.D."/>
            <person name="Macpherson A.J."/>
        </authorList>
    </citation>
    <scope>NUCLEOTIDE SEQUENCE</scope>
    <source>
        <strain evidence="4">YL58</strain>
    </source>
</reference>
<dbReference type="InterPro" id="IPR002346">
    <property type="entry name" value="Mopterin_DH_FAD-bd"/>
</dbReference>
<sequence>MSFHMPHNLDELAAALREKDENTYLCAGGTDLVIHLRKEKIFHYSLIDLTHLPELSQITETEDMVIIGAGVTMTELEQSPVIRTWIPALAKAASMVGSTQIRNRATLGGNIANASQSSDTTPVLLAYGAEAEILDESGTVTRRLTDDFVEGLEKTSLGEREVILKFVVRKQKALSGFAKVGARKAVTISKINGCICTEIKEGCMIHPVVYLGAVGAKASRARLIEECLEGSMLSGCDEEKVRDAVYAQIEENIPGRPSKHYKKSAAFGVIDQILDDLRRAEEEAGR</sequence>
<organism evidence="4 5">
    <name type="scientific">Blautia pseudococcoides</name>
    <dbReference type="NCBI Taxonomy" id="1796616"/>
    <lineage>
        <taxon>Bacteria</taxon>
        <taxon>Bacillati</taxon>
        <taxon>Bacillota</taxon>
        <taxon>Clostridia</taxon>
        <taxon>Lachnospirales</taxon>
        <taxon>Lachnospiraceae</taxon>
        <taxon>Blautia</taxon>
    </lineage>
</organism>
<dbReference type="Gene3D" id="3.30.390.50">
    <property type="entry name" value="CO dehydrogenase flavoprotein, C-terminal domain"/>
    <property type="match status" value="1"/>
</dbReference>
<dbReference type="STRING" id="1796616.A4V09_10550"/>
<dbReference type="OrthoDB" id="9789842at2"/>
<dbReference type="SUPFAM" id="SSF55447">
    <property type="entry name" value="CO dehydrogenase flavoprotein C-terminal domain-like"/>
    <property type="match status" value="1"/>
</dbReference>
<dbReference type="RefSeq" id="WP_065542345.1">
    <property type="nucleotide sequence ID" value="NZ_CP015405.2"/>
</dbReference>
<evidence type="ECO:0000256" key="1">
    <source>
        <dbReference type="ARBA" id="ARBA00022630"/>
    </source>
</evidence>
<evidence type="ECO:0000313" key="5">
    <source>
        <dbReference type="Proteomes" id="UP000092574"/>
    </source>
</evidence>
<dbReference type="InterPro" id="IPR036318">
    <property type="entry name" value="FAD-bd_PCMH-like_sf"/>
</dbReference>
<proteinExistence type="predicted"/>
<feature type="domain" description="FAD-binding PCMH-type" evidence="3">
    <location>
        <begin position="1"/>
        <end position="173"/>
    </location>
</feature>
<dbReference type="Gene3D" id="3.30.465.10">
    <property type="match status" value="1"/>
</dbReference>
<protein>
    <recommendedName>
        <fullName evidence="3">FAD-binding PCMH-type domain-containing protein</fullName>
    </recommendedName>
</protein>
<dbReference type="GO" id="GO:0071949">
    <property type="term" value="F:FAD binding"/>
    <property type="evidence" value="ECO:0007669"/>
    <property type="project" value="InterPro"/>
</dbReference>
<dbReference type="PANTHER" id="PTHR42659:SF9">
    <property type="entry name" value="XANTHINE DEHYDROGENASE FAD-BINDING SUBUNIT XDHB-RELATED"/>
    <property type="match status" value="1"/>
</dbReference>
<name>A0A1C7I976_9FIRM</name>
<dbReference type="KEGG" id="byl:A4V09_10550"/>
<dbReference type="PROSITE" id="PS51387">
    <property type="entry name" value="FAD_PCMH"/>
    <property type="match status" value="1"/>
</dbReference>
<dbReference type="InterPro" id="IPR036683">
    <property type="entry name" value="CO_DH_flav_C_dom_sf"/>
</dbReference>
<dbReference type="PANTHER" id="PTHR42659">
    <property type="entry name" value="XANTHINE DEHYDROGENASE SUBUNIT C-RELATED"/>
    <property type="match status" value="1"/>
</dbReference>
<dbReference type="InterPro" id="IPR016166">
    <property type="entry name" value="FAD-bd_PCMH"/>
</dbReference>
<keyword evidence="1" id="KW-0285">Flavoprotein</keyword>
<dbReference type="InterPro" id="IPR016167">
    <property type="entry name" value="FAD-bd_PCMH_sub1"/>
</dbReference>
<keyword evidence="5" id="KW-1185">Reference proteome</keyword>
<dbReference type="Proteomes" id="UP000092574">
    <property type="component" value="Chromosome"/>
</dbReference>